<dbReference type="Pfam" id="PF00356">
    <property type="entry name" value="LacI"/>
    <property type="match status" value="1"/>
</dbReference>
<organism evidence="5 6">
    <name type="scientific">Arthrobacter pigmenti</name>
    <dbReference type="NCBI Taxonomy" id="271432"/>
    <lineage>
        <taxon>Bacteria</taxon>
        <taxon>Bacillati</taxon>
        <taxon>Actinomycetota</taxon>
        <taxon>Actinomycetes</taxon>
        <taxon>Micrococcales</taxon>
        <taxon>Micrococcaceae</taxon>
        <taxon>Arthrobacter</taxon>
    </lineage>
</organism>
<dbReference type="CDD" id="cd06267">
    <property type="entry name" value="PBP1_LacI_sugar_binding-like"/>
    <property type="match status" value="1"/>
</dbReference>
<dbReference type="Gene3D" id="1.10.260.40">
    <property type="entry name" value="lambda repressor-like DNA-binding domains"/>
    <property type="match status" value="1"/>
</dbReference>
<evidence type="ECO:0000313" key="5">
    <source>
        <dbReference type="EMBL" id="NJC21041.1"/>
    </source>
</evidence>
<accession>A0A846RRV7</accession>
<keyword evidence="6" id="KW-1185">Reference proteome</keyword>
<name>A0A846RRV7_9MICC</name>
<protein>
    <submittedName>
        <fullName evidence="5">LacI family transcriptional regulator</fullName>
    </submittedName>
</protein>
<proteinExistence type="predicted"/>
<keyword evidence="3" id="KW-0804">Transcription</keyword>
<dbReference type="PROSITE" id="PS50932">
    <property type="entry name" value="HTH_LACI_2"/>
    <property type="match status" value="1"/>
</dbReference>
<dbReference type="RefSeq" id="WP_167990330.1">
    <property type="nucleotide sequence ID" value="NZ_JAATJL010000001.1"/>
</dbReference>
<dbReference type="InterPro" id="IPR028082">
    <property type="entry name" value="Peripla_BP_I"/>
</dbReference>
<dbReference type="PANTHER" id="PTHR30146">
    <property type="entry name" value="LACI-RELATED TRANSCRIPTIONAL REPRESSOR"/>
    <property type="match status" value="1"/>
</dbReference>
<keyword evidence="2" id="KW-0238">DNA-binding</keyword>
<dbReference type="PANTHER" id="PTHR30146:SF109">
    <property type="entry name" value="HTH-TYPE TRANSCRIPTIONAL REGULATOR GALS"/>
    <property type="match status" value="1"/>
</dbReference>
<dbReference type="GO" id="GO:0000976">
    <property type="term" value="F:transcription cis-regulatory region binding"/>
    <property type="evidence" value="ECO:0007669"/>
    <property type="project" value="TreeGrafter"/>
</dbReference>
<dbReference type="AlphaFoldDB" id="A0A846RRV7"/>
<evidence type="ECO:0000313" key="6">
    <source>
        <dbReference type="Proteomes" id="UP000547458"/>
    </source>
</evidence>
<comment type="caution">
    <text evidence="5">The sequence shown here is derived from an EMBL/GenBank/DDBJ whole genome shotgun (WGS) entry which is preliminary data.</text>
</comment>
<dbReference type="SUPFAM" id="SSF47413">
    <property type="entry name" value="lambda repressor-like DNA-binding domains"/>
    <property type="match status" value="1"/>
</dbReference>
<sequence>MMPPRTNATASPTVRDVAALAGVSPMTVSRTMSGGQNVRPEVQERVRKAADRLGYRPNQSARNTRLRRPTGLIGVAVTNLGNPYYGQFALGIEDVAAAHQRHILIGNTREDPHREAQLLDDFAGRQVEGLIVVPAGNGVATLPSSVPFVLATREVEGVHGDTVLVDDVGGASAGTASLIAHGHTRVAFLGDVSGIPTARRRFEGFTQALASQGLQFDASLLMPVRDAEAAFDEVARLLGQHNPPTAFFSTNNRTTVGALRAICDHRRRYPKGAVPAVAGFDDVELADLLGIPLTVMSHDPRALGAQAARMLFERLSGEAPGEPRSASMPVTVRRF</sequence>
<dbReference type="SMART" id="SM00354">
    <property type="entry name" value="HTH_LACI"/>
    <property type="match status" value="1"/>
</dbReference>
<dbReference type="InterPro" id="IPR046335">
    <property type="entry name" value="LacI/GalR-like_sensor"/>
</dbReference>
<dbReference type="Gene3D" id="3.40.50.2300">
    <property type="match status" value="2"/>
</dbReference>
<dbReference type="Proteomes" id="UP000547458">
    <property type="component" value="Unassembled WGS sequence"/>
</dbReference>
<dbReference type="EMBL" id="JAATJL010000001">
    <property type="protein sequence ID" value="NJC21041.1"/>
    <property type="molecule type" value="Genomic_DNA"/>
</dbReference>
<dbReference type="SUPFAM" id="SSF53822">
    <property type="entry name" value="Periplasmic binding protein-like I"/>
    <property type="match status" value="1"/>
</dbReference>
<dbReference type="GO" id="GO:0003700">
    <property type="term" value="F:DNA-binding transcription factor activity"/>
    <property type="evidence" value="ECO:0007669"/>
    <property type="project" value="TreeGrafter"/>
</dbReference>
<evidence type="ECO:0000256" key="2">
    <source>
        <dbReference type="ARBA" id="ARBA00023125"/>
    </source>
</evidence>
<gene>
    <name evidence="5" type="ORF">BJ994_000117</name>
</gene>
<dbReference type="CDD" id="cd01392">
    <property type="entry name" value="HTH_LacI"/>
    <property type="match status" value="1"/>
</dbReference>
<dbReference type="Pfam" id="PF13377">
    <property type="entry name" value="Peripla_BP_3"/>
    <property type="match status" value="1"/>
</dbReference>
<reference evidence="5 6" key="1">
    <citation type="submission" date="2020-03" db="EMBL/GenBank/DDBJ databases">
        <title>Sequencing the genomes of 1000 actinobacteria strains.</title>
        <authorList>
            <person name="Klenk H.-P."/>
        </authorList>
    </citation>
    <scope>NUCLEOTIDE SEQUENCE [LARGE SCALE GENOMIC DNA]</scope>
    <source>
        <strain evidence="5 6">DSM 16403</strain>
    </source>
</reference>
<evidence type="ECO:0000259" key="4">
    <source>
        <dbReference type="PROSITE" id="PS50932"/>
    </source>
</evidence>
<evidence type="ECO:0000256" key="3">
    <source>
        <dbReference type="ARBA" id="ARBA00023163"/>
    </source>
</evidence>
<feature type="domain" description="HTH lacI-type" evidence="4">
    <location>
        <begin position="12"/>
        <end position="66"/>
    </location>
</feature>
<dbReference type="InterPro" id="IPR000843">
    <property type="entry name" value="HTH_LacI"/>
</dbReference>
<keyword evidence="1" id="KW-0805">Transcription regulation</keyword>
<dbReference type="InterPro" id="IPR010982">
    <property type="entry name" value="Lambda_DNA-bd_dom_sf"/>
</dbReference>
<evidence type="ECO:0000256" key="1">
    <source>
        <dbReference type="ARBA" id="ARBA00023015"/>
    </source>
</evidence>